<feature type="region of interest" description="Disordered" evidence="1">
    <location>
        <begin position="179"/>
        <end position="201"/>
    </location>
</feature>
<feature type="compositionally biased region" description="Basic and acidic residues" evidence="1">
    <location>
        <begin position="19"/>
        <end position="51"/>
    </location>
</feature>
<accession>A0A9W9CJU0</accession>
<evidence type="ECO:0000313" key="3">
    <source>
        <dbReference type="Proteomes" id="UP001140560"/>
    </source>
</evidence>
<organism evidence="2 3">
    <name type="scientific">Neocucurbitaria cava</name>
    <dbReference type="NCBI Taxonomy" id="798079"/>
    <lineage>
        <taxon>Eukaryota</taxon>
        <taxon>Fungi</taxon>
        <taxon>Dikarya</taxon>
        <taxon>Ascomycota</taxon>
        <taxon>Pezizomycotina</taxon>
        <taxon>Dothideomycetes</taxon>
        <taxon>Pleosporomycetidae</taxon>
        <taxon>Pleosporales</taxon>
        <taxon>Pleosporineae</taxon>
        <taxon>Cucurbitariaceae</taxon>
        <taxon>Neocucurbitaria</taxon>
    </lineage>
</organism>
<sequence length="628" mass="71864">MSVFRNIKALFLGPPERPSSPERSKRKASSDFVRKTKYPRHDEPYSPRDYQKGSYAGSMTMTTTDEESGEDRARAGPSLSRNNPKTLKALLHEPKKQSSPTRVVSPDKIRKAAEARHLLSKAHEKYESIGNSEAERLGASIGRLETRAETMAKHLSTATQTRNGKEPATLIQEFQPLSDTSSEIDPNRNDGEDIYTPPSLHIGERSEGWEELTAQKKWQVKPNLRARELVAENLGRAKVAIEEEVEEPEYALRHAEVRDGMWQIMDQTERFAQEFFRFQFSPGKDGAVSNGWYQSLTPQTAKIIGCVASGGPAGIHGWHDLFINEQKRRALVCGIIGNVLVEQVFQHMFFGGRATDIQAVFALQEKHRNEDGFDRNKHYAVAIRKILMKNATSETLILPANFNNHVNQIVSALWTHLAPIFHLNSRGAYSSRIAEIPDDMFIKLHELIIQAGLLSLHMRLDPHTVYYFEPVFKEYNFTSQRMECFNSRDMQQRHPRYTPEELLTLDTKEQKRRANISDAEKKRAENDEPLTQITIMDGITAYRLGGWETADSSVLEPRYEKSEYRSQGSRQRILTHGWVYCRWGRARRYDRGRPNDDATIHGEAWKGGFVEFTDVDGVPNWSEMERDE</sequence>
<reference evidence="2" key="1">
    <citation type="submission" date="2022-10" db="EMBL/GenBank/DDBJ databases">
        <title>Tapping the CABI collections for fungal endophytes: first genome assemblies for Collariella, Neodidymelliopsis, Ascochyta clinopodiicola, Didymella pomorum, Didymosphaeria variabile, Neocosmospora piperis and Neocucurbitaria cava.</title>
        <authorList>
            <person name="Hill R."/>
        </authorList>
    </citation>
    <scope>NUCLEOTIDE SEQUENCE</scope>
    <source>
        <strain evidence="2">IMI 356814</strain>
    </source>
</reference>
<dbReference type="EMBL" id="JAPEUY010000014">
    <property type="protein sequence ID" value="KAJ4366136.1"/>
    <property type="molecule type" value="Genomic_DNA"/>
</dbReference>
<dbReference type="Proteomes" id="UP001140560">
    <property type="component" value="Unassembled WGS sequence"/>
</dbReference>
<proteinExistence type="predicted"/>
<gene>
    <name evidence="2" type="ORF">N0V83_007771</name>
</gene>
<dbReference type="OrthoDB" id="309640at2759"/>
<protein>
    <submittedName>
        <fullName evidence="2">Uncharacterized protein</fullName>
    </submittedName>
</protein>
<dbReference type="AlphaFoldDB" id="A0A9W9CJU0"/>
<evidence type="ECO:0000256" key="1">
    <source>
        <dbReference type="SAM" id="MobiDB-lite"/>
    </source>
</evidence>
<feature type="region of interest" description="Disordered" evidence="1">
    <location>
        <begin position="1"/>
        <end position="107"/>
    </location>
</feature>
<evidence type="ECO:0000313" key="2">
    <source>
        <dbReference type="EMBL" id="KAJ4366136.1"/>
    </source>
</evidence>
<name>A0A9W9CJU0_9PLEO</name>
<comment type="caution">
    <text evidence="2">The sequence shown here is derived from an EMBL/GenBank/DDBJ whole genome shotgun (WGS) entry which is preliminary data.</text>
</comment>
<keyword evidence="3" id="KW-1185">Reference proteome</keyword>